<dbReference type="InterPro" id="IPR032466">
    <property type="entry name" value="Metal_Hydrolase"/>
</dbReference>
<dbReference type="InterPro" id="IPR006680">
    <property type="entry name" value="Amidohydro-rel"/>
</dbReference>
<organism evidence="5 6">
    <name type="scientific">Actinomadura graeca</name>
    <dbReference type="NCBI Taxonomy" id="2750812"/>
    <lineage>
        <taxon>Bacteria</taxon>
        <taxon>Bacillati</taxon>
        <taxon>Actinomycetota</taxon>
        <taxon>Actinomycetes</taxon>
        <taxon>Streptosporangiales</taxon>
        <taxon>Thermomonosporaceae</taxon>
        <taxon>Actinomadura</taxon>
    </lineage>
</organism>
<evidence type="ECO:0000256" key="3">
    <source>
        <dbReference type="SAM" id="Phobius"/>
    </source>
</evidence>
<evidence type="ECO:0000256" key="2">
    <source>
        <dbReference type="SAM" id="MobiDB-lite"/>
    </source>
</evidence>
<dbReference type="InterPro" id="IPR006311">
    <property type="entry name" value="TAT_signal"/>
</dbReference>
<evidence type="ECO:0000313" key="5">
    <source>
        <dbReference type="EMBL" id="QXJ20007.1"/>
    </source>
</evidence>
<protein>
    <submittedName>
        <fullName evidence="5">Amidohydrolase</fullName>
    </submittedName>
</protein>
<dbReference type="PANTHER" id="PTHR21240">
    <property type="entry name" value="2-AMINO-3-CARBOXYLMUCONATE-6-SEMIALDEHYDE DECARBOXYLASE"/>
    <property type="match status" value="1"/>
</dbReference>
<gene>
    <name evidence="5" type="ORF">AGRA3207_000633</name>
</gene>
<keyword evidence="3" id="KW-1133">Transmembrane helix</keyword>
<sequence>MHSEGRDRPSGAGTSGPSRRGLMRTAALGAAVGMAGAAGLGAAKTAAAGNGPRGGRIDVHHHVLPRKMRDWAVEHGLLVPGHTPPWADWDLERTLDQMDANDTAVGVGSAPAPSTGFWDRGLAIEGARVFNESMADLVRDHPTRFGFFAYLPLLHVDVALQEAAYALDELGADGVLMMANSDGTYLGDPRFEPLFAELDRRAAVVFTHPSELAGAKPLPGIEPWVADFMLDTTRTALSLISAGTLDRHKRVSVILPHAGGFLPYIGGRVEAASRNGMRWSDDAFRRAMRRFYYDTAMPPTPYATPSLLAAAGHRHLLYGTDWPQFAEDEVGRMTRSLDRDPLLDPGAQADVARENALRLLPTLARRLRR</sequence>
<accession>A0ABX8QRH4</accession>
<dbReference type="PROSITE" id="PS51318">
    <property type="entry name" value="TAT"/>
    <property type="match status" value="1"/>
</dbReference>
<evidence type="ECO:0000259" key="4">
    <source>
        <dbReference type="Pfam" id="PF04909"/>
    </source>
</evidence>
<evidence type="ECO:0000313" key="6">
    <source>
        <dbReference type="Proteomes" id="UP001049518"/>
    </source>
</evidence>
<evidence type="ECO:0000256" key="1">
    <source>
        <dbReference type="ARBA" id="ARBA00023239"/>
    </source>
</evidence>
<feature type="transmembrane region" description="Helical" evidence="3">
    <location>
        <begin position="21"/>
        <end position="43"/>
    </location>
</feature>
<dbReference type="Gene3D" id="3.20.20.140">
    <property type="entry name" value="Metal-dependent hydrolases"/>
    <property type="match status" value="1"/>
</dbReference>
<dbReference type="Pfam" id="PF04909">
    <property type="entry name" value="Amidohydro_2"/>
    <property type="match status" value="1"/>
</dbReference>
<dbReference type="EMBL" id="CP059572">
    <property type="protein sequence ID" value="QXJ20007.1"/>
    <property type="molecule type" value="Genomic_DNA"/>
</dbReference>
<dbReference type="InterPro" id="IPR032465">
    <property type="entry name" value="ACMSD"/>
</dbReference>
<dbReference type="PANTHER" id="PTHR21240:SF28">
    <property type="entry name" value="ISO-OROTATE DECARBOXYLASE (EUROFUNG)"/>
    <property type="match status" value="1"/>
</dbReference>
<feature type="region of interest" description="Disordered" evidence="2">
    <location>
        <begin position="1"/>
        <end position="20"/>
    </location>
</feature>
<dbReference type="SUPFAM" id="SSF51556">
    <property type="entry name" value="Metallo-dependent hydrolases"/>
    <property type="match status" value="1"/>
</dbReference>
<keyword evidence="1" id="KW-0456">Lyase</keyword>
<keyword evidence="3" id="KW-0472">Membrane</keyword>
<keyword evidence="6" id="KW-1185">Reference proteome</keyword>
<keyword evidence="3" id="KW-0812">Transmembrane</keyword>
<dbReference type="Proteomes" id="UP001049518">
    <property type="component" value="Chromosome"/>
</dbReference>
<name>A0ABX8QRH4_9ACTN</name>
<reference evidence="5" key="1">
    <citation type="submission" date="2020-07" db="EMBL/GenBank/DDBJ databases">
        <authorList>
            <person name="Tarantini F.S."/>
            <person name="Hong K.W."/>
            <person name="Chan K.G."/>
        </authorList>
    </citation>
    <scope>NUCLEOTIDE SEQUENCE</scope>
    <source>
        <strain evidence="5">32-07</strain>
    </source>
</reference>
<feature type="domain" description="Amidohydrolase-related" evidence="4">
    <location>
        <begin position="57"/>
        <end position="361"/>
    </location>
</feature>
<proteinExistence type="predicted"/>
<dbReference type="RefSeq" id="WP_231333051.1">
    <property type="nucleotide sequence ID" value="NZ_CP059572.1"/>
</dbReference>